<keyword evidence="4 9" id="KW-0863">Zinc-finger</keyword>
<comment type="similarity">
    <text evidence="7 9">Belongs to the E3 ubiquitin-protein ligase UBR1-like family.</text>
</comment>
<evidence type="ECO:0000313" key="13">
    <source>
        <dbReference type="Proteomes" id="UP001470230"/>
    </source>
</evidence>
<dbReference type="CDD" id="cd19670">
    <property type="entry name" value="UBR-box_UBR1_2_3"/>
    <property type="match status" value="1"/>
</dbReference>
<protein>
    <recommendedName>
        <fullName evidence="9">E3 ubiquitin-protein ligase</fullName>
        <ecNumber evidence="9">2.3.2.27</ecNumber>
    </recommendedName>
</protein>
<reference evidence="12 13" key="1">
    <citation type="submission" date="2024-04" db="EMBL/GenBank/DDBJ databases">
        <title>Tritrichomonas musculus Genome.</title>
        <authorList>
            <person name="Alves-Ferreira E."/>
            <person name="Grigg M."/>
            <person name="Lorenzi H."/>
            <person name="Galac M."/>
        </authorList>
    </citation>
    <scope>NUCLEOTIDE SEQUENCE [LARGE SCALE GENOMIC DNA]</scope>
    <source>
        <strain evidence="12 13">EAF2021</strain>
    </source>
</reference>
<accession>A0ABR2JP88</accession>
<feature type="coiled-coil region" evidence="10">
    <location>
        <begin position="1063"/>
        <end position="1119"/>
    </location>
</feature>
<keyword evidence="5 9" id="KW-0833">Ubl conjugation pathway</keyword>
<name>A0ABR2JP88_9EUKA</name>
<proteinExistence type="inferred from homology"/>
<comment type="function">
    <text evidence="9">Ubiquitin ligase protein which is a component of the N-end rule pathway. Recognizes and binds to proteins bearing specific N-terminal residues that are destabilizing according to the N-end rule, leading to their ubiquitination and subsequent degradation.</text>
</comment>
<dbReference type="InterPro" id="IPR044046">
    <property type="entry name" value="E3_ligase_UBR-like_C"/>
</dbReference>
<comment type="catalytic activity">
    <reaction evidence="1 9">
        <text>S-ubiquitinyl-[E2 ubiquitin-conjugating enzyme]-L-cysteine + [acceptor protein]-L-lysine = [E2 ubiquitin-conjugating enzyme]-L-cysteine + N(6)-ubiquitinyl-[acceptor protein]-L-lysine.</text>
        <dbReference type="EC" id="2.3.2.27"/>
    </reaction>
</comment>
<dbReference type="EC" id="2.3.2.27" evidence="9"/>
<organism evidence="12 13">
    <name type="scientific">Tritrichomonas musculus</name>
    <dbReference type="NCBI Taxonomy" id="1915356"/>
    <lineage>
        <taxon>Eukaryota</taxon>
        <taxon>Metamonada</taxon>
        <taxon>Parabasalia</taxon>
        <taxon>Tritrichomonadida</taxon>
        <taxon>Tritrichomonadidae</taxon>
        <taxon>Tritrichomonas</taxon>
    </lineage>
</organism>
<evidence type="ECO:0000313" key="12">
    <source>
        <dbReference type="EMBL" id="KAK8880479.1"/>
    </source>
</evidence>
<evidence type="ECO:0000256" key="6">
    <source>
        <dbReference type="ARBA" id="ARBA00022833"/>
    </source>
</evidence>
<dbReference type="SMART" id="SM00396">
    <property type="entry name" value="ZnF_UBR1"/>
    <property type="match status" value="1"/>
</dbReference>
<evidence type="ECO:0000256" key="1">
    <source>
        <dbReference type="ARBA" id="ARBA00000900"/>
    </source>
</evidence>
<comment type="pathway">
    <text evidence="9">Protein modification; protein ubiquitination.</text>
</comment>
<feature type="zinc finger region" description="UBR-type" evidence="8">
    <location>
        <begin position="50"/>
        <end position="120"/>
    </location>
</feature>
<evidence type="ECO:0000256" key="3">
    <source>
        <dbReference type="ARBA" id="ARBA00022723"/>
    </source>
</evidence>
<dbReference type="InterPro" id="IPR039164">
    <property type="entry name" value="UBR1-like"/>
</dbReference>
<evidence type="ECO:0000256" key="2">
    <source>
        <dbReference type="ARBA" id="ARBA00022679"/>
    </source>
</evidence>
<feature type="domain" description="UBR-type" evidence="11">
    <location>
        <begin position="50"/>
        <end position="120"/>
    </location>
</feature>
<evidence type="ECO:0000256" key="7">
    <source>
        <dbReference type="ARBA" id="ARBA00046341"/>
    </source>
</evidence>
<keyword evidence="6 9" id="KW-0862">Zinc</keyword>
<dbReference type="PANTHER" id="PTHR21497:SF24">
    <property type="entry name" value="E3 UBIQUITIN-PROTEIN LIGASE UBR1"/>
    <property type="match status" value="1"/>
</dbReference>
<dbReference type="PANTHER" id="PTHR21497">
    <property type="entry name" value="UBIQUITIN LIGASE E3 ALPHA-RELATED"/>
    <property type="match status" value="1"/>
</dbReference>
<comment type="caution">
    <text evidence="12">The sequence shown here is derived from an EMBL/GenBank/DDBJ whole genome shotgun (WGS) entry which is preliminary data.</text>
</comment>
<dbReference type="PROSITE" id="PS51157">
    <property type="entry name" value="ZF_UBR"/>
    <property type="match status" value="1"/>
</dbReference>
<dbReference type="Pfam" id="PF02207">
    <property type="entry name" value="zf-UBR"/>
    <property type="match status" value="1"/>
</dbReference>
<evidence type="ECO:0000256" key="4">
    <source>
        <dbReference type="ARBA" id="ARBA00022771"/>
    </source>
</evidence>
<keyword evidence="10" id="KW-0175">Coiled coil</keyword>
<keyword evidence="3 9" id="KW-0479">Metal-binding</keyword>
<evidence type="ECO:0000256" key="8">
    <source>
        <dbReference type="PROSITE-ProRule" id="PRU00508"/>
    </source>
</evidence>
<dbReference type="Proteomes" id="UP001470230">
    <property type="component" value="Unassembled WGS sequence"/>
</dbReference>
<dbReference type="Gene3D" id="2.10.110.30">
    <property type="match status" value="1"/>
</dbReference>
<sequence length="1533" mass="178782">MEVNSKDLKALFISEPSLAVEYCQVIVSTTSNFQNFQEFSNYHSKNLHVSTCQKEWNVGHMSIHCIECGNEMNSCVCLECFLNGNHQGHNYYISTRSSGNCDCGDISQWKCSGFCSNHHGLEHDSHPENYLDEKLRTILTDVIFKASFASIRKLEGDNVLDLSIILDFLKSFIKFGDGFRRLVAISLTEKINFEKFMNHIFECKREFNELLKSFFGLLVNDELFKNNFSKINYKLTVSRIIPNVINAIRGKDIGIYANTLPWENLWFHSYKVNQMKYSLENWEEFIFKVLNLLKETHTYKGLFYDLSIMPSIFCYIYILADFVRTQTSDVKQVVFDRFVTEILAKGTMKRSILNVNDTIVTASFNDELPNFYFKYLYDFEYYFFKFLRSFKSDKNLKFDKLFEKLNESFILTPIYLIGKNAVGNKNANENEKFICKFIKSNVTNSLIIENNYKSFLKGASFFVSYPLFYSLPFLLRNDEICRVKVAQLLSLEKYQGIRISLGIACLKNVISMFCYTQSLVPKTNNAINWLYDQYVDNPRVVDYGIPLFIPLLQLTIGLQCNENKGINEFSFKEFFAFEMARELGIFDDIDDEMNEGKKKQIIFSFLYLSILLVTERILFNFDSYEIAKEQIIFELKQGVSDLNILSNKYSFSVIDKIPSSALMNKIIHEVATVTQKSNKRNIENADQDVSFHLKEGIEVNFISAINSFNREKVLMNNEISKHPDKLIKMQQFEPEETYFFDKSELNVRLKEFLATPTVLAIIYQTLRKSSESNANELNDHLAMNILILISKFVQDKNFQSDSSIKPKIKQGQIINYKSTIVDLITQLRVSVFNFTFNPNEGANVQNTLNKEAFDLFLRMPIASSNESPKSIIEILLEKGELGKNVLNQMAVEIEWNETEKTKEDADQMKKERARKMKEDIITHFKSLSSSFSLEDEASEESMTQSSVENEVCSICSMETKDEVLCYPLYIYRTKLPFIFDKPPLVEMSELNAMREADVLQDEDILESTYILHRQDDDDDEGEEDEKIQDPEMIFAQILAQSPELDITDDLDEDEIRSRQNAMNNLHQSIIEKHQRQVQQVEERKNRRRQMKVQQLQEQREEQARKLKELENSNKTVTKRCTAGNLFVIQFGICQHLVHPNCVHKEDFTCPIDRSFKNGFLPNIDDLSDADIKNHENLKEALNLFINKFSMFFKSSEEKIIDVFVELVKSISGLITTFEVRLRSLPYCLDSKKNKILSRNLFLTAWHAYRMKGKPKMETGFTDDVSENVDSKLTSFQRFVKKLIETDDIEEEQTFKDLVKQFVQSSFNCNDERSEKELCLLLRRVCLVEHFLLNKKVVDENIQLRSRNVIDWDDILSLDNLSQKFNVTFHHLNADFEFKPFTFSLIPNEFIRFAQEPYNFPVDHTSQFTIYNILDYNNMISNYDDFGDTESKPDYLNSLILIDSKNQIQTLKKMFQKKNYPSVFLSIGMDASEVRVIDGKRTCCLRPFFLDKYGCTDVGFRRGQPLFLSEERYERFMDQILSGNFSSNLQLFDC</sequence>
<dbReference type="InterPro" id="IPR003126">
    <property type="entry name" value="Znf_UBR"/>
</dbReference>
<keyword evidence="13" id="KW-1185">Reference proteome</keyword>
<dbReference type="EMBL" id="JAPFFF010000010">
    <property type="protein sequence ID" value="KAK8880479.1"/>
    <property type="molecule type" value="Genomic_DNA"/>
</dbReference>
<keyword evidence="2 9" id="KW-0808">Transferase</keyword>
<gene>
    <name evidence="12" type="ORF">M9Y10_003154</name>
</gene>
<evidence type="ECO:0000256" key="9">
    <source>
        <dbReference type="RuleBase" id="RU366018"/>
    </source>
</evidence>
<evidence type="ECO:0000259" key="11">
    <source>
        <dbReference type="PROSITE" id="PS51157"/>
    </source>
</evidence>
<evidence type="ECO:0000256" key="5">
    <source>
        <dbReference type="ARBA" id="ARBA00022786"/>
    </source>
</evidence>
<evidence type="ECO:0000256" key="10">
    <source>
        <dbReference type="SAM" id="Coils"/>
    </source>
</evidence>
<dbReference type="Pfam" id="PF18995">
    <property type="entry name" value="PRT6_C"/>
    <property type="match status" value="1"/>
</dbReference>